<proteinExistence type="predicted"/>
<dbReference type="Pfam" id="PF00486">
    <property type="entry name" value="Trans_reg_C"/>
    <property type="match status" value="1"/>
</dbReference>
<comment type="caution">
    <text evidence="6">The sequence shown here is derived from an EMBL/GenBank/DDBJ whole genome shotgun (WGS) entry which is preliminary data.</text>
</comment>
<dbReference type="Gene3D" id="1.10.10.10">
    <property type="entry name" value="Winged helix-like DNA-binding domain superfamily/Winged helix DNA-binding domain"/>
    <property type="match status" value="1"/>
</dbReference>
<dbReference type="PROSITE" id="PS51755">
    <property type="entry name" value="OMPR_PHOB"/>
    <property type="match status" value="1"/>
</dbReference>
<dbReference type="InterPro" id="IPR016032">
    <property type="entry name" value="Sig_transdc_resp-reg_C-effctor"/>
</dbReference>
<organism evidence="6 7">
    <name type="scientific">Pragia fontium DSM 5563 = ATCC 49100</name>
    <dbReference type="NCBI Taxonomy" id="1122977"/>
    <lineage>
        <taxon>Bacteria</taxon>
        <taxon>Pseudomonadati</taxon>
        <taxon>Pseudomonadota</taxon>
        <taxon>Gammaproteobacteria</taxon>
        <taxon>Enterobacterales</taxon>
        <taxon>Budviciaceae</taxon>
        <taxon>Pragia</taxon>
    </lineage>
</organism>
<dbReference type="GO" id="GO:0006355">
    <property type="term" value="P:regulation of DNA-templated transcription"/>
    <property type="evidence" value="ECO:0007669"/>
    <property type="project" value="InterPro"/>
</dbReference>
<keyword evidence="4" id="KW-0472">Membrane</keyword>
<reference evidence="6 7" key="1">
    <citation type="submission" date="2016-10" db="EMBL/GenBank/DDBJ databases">
        <authorList>
            <person name="Varghese N."/>
            <person name="Submissions S."/>
        </authorList>
    </citation>
    <scope>NUCLEOTIDE SEQUENCE [LARGE SCALE GENOMIC DNA]</scope>
    <source>
        <strain evidence="6 7">DSM 5563</strain>
    </source>
</reference>
<dbReference type="SMART" id="SM00862">
    <property type="entry name" value="Trans_reg_C"/>
    <property type="match status" value="1"/>
</dbReference>
<accession>A0AAJ5BGA4</accession>
<feature type="domain" description="OmpR/PhoB-type" evidence="5">
    <location>
        <begin position="2"/>
        <end position="106"/>
    </location>
</feature>
<feature type="DNA-binding region" description="OmpR/PhoB-type" evidence="2">
    <location>
        <begin position="2"/>
        <end position="106"/>
    </location>
</feature>
<gene>
    <name evidence="6" type="ORF">SAMN02745723_102115</name>
</gene>
<dbReference type="AlphaFoldDB" id="A0AAJ5BGA4"/>
<evidence type="ECO:0000313" key="7">
    <source>
        <dbReference type="Proteomes" id="UP000226420"/>
    </source>
</evidence>
<evidence type="ECO:0000259" key="5">
    <source>
        <dbReference type="PROSITE" id="PS51755"/>
    </source>
</evidence>
<feature type="transmembrane region" description="Helical" evidence="4">
    <location>
        <begin position="154"/>
        <end position="174"/>
    </location>
</feature>
<dbReference type="GO" id="GO:0000160">
    <property type="term" value="P:phosphorelay signal transduction system"/>
    <property type="evidence" value="ECO:0007669"/>
    <property type="project" value="InterPro"/>
</dbReference>
<evidence type="ECO:0000256" key="4">
    <source>
        <dbReference type="SAM" id="Phobius"/>
    </source>
</evidence>
<keyword evidence="4" id="KW-1133">Transmembrane helix</keyword>
<sequence length="269" mass="30931">MGDLLLINNCVIYDKNKAILYRLDEPDSPAPLTNPGNQCLSILLNSNHNLIPKEFFFQEVWLSKDLPITSNTFHQHIYMLRRILSDLGLPKDMLTTIPREGVQLSQSVYIQAYSDPNALKPEDTSDSQYKTATEASDDIKMERKRRHDPKKIKTILMISMAMLITYFVALWLSLSIYRSNDYSDNFTFRGIMKNCEIYSSPGSISMKYIINDVNKLTYSCDARSKGKIYYITKLPNPGKSIIFCPDEMKSTNAHNCKSLYVIEKNHDEL</sequence>
<dbReference type="EMBL" id="FOLW01000002">
    <property type="protein sequence ID" value="SFC33794.1"/>
    <property type="molecule type" value="Genomic_DNA"/>
</dbReference>
<evidence type="ECO:0000313" key="6">
    <source>
        <dbReference type="EMBL" id="SFC33794.1"/>
    </source>
</evidence>
<keyword evidence="1 2" id="KW-0238">DNA-binding</keyword>
<keyword evidence="4" id="KW-0812">Transmembrane</keyword>
<name>A0AAJ5BGA4_9GAMM</name>
<dbReference type="GO" id="GO:0003677">
    <property type="term" value="F:DNA binding"/>
    <property type="evidence" value="ECO:0007669"/>
    <property type="project" value="UniProtKB-UniRule"/>
</dbReference>
<protein>
    <submittedName>
        <fullName evidence="6">DNA-binding winged helix-turn-helix (WHTH) domain-containing protein</fullName>
    </submittedName>
</protein>
<dbReference type="RefSeq" id="WP_074820760.1">
    <property type="nucleotide sequence ID" value="NZ_FOLW01000002.1"/>
</dbReference>
<evidence type="ECO:0000256" key="2">
    <source>
        <dbReference type="PROSITE-ProRule" id="PRU01091"/>
    </source>
</evidence>
<dbReference type="InterPro" id="IPR001867">
    <property type="entry name" value="OmpR/PhoB-type_DNA-bd"/>
</dbReference>
<feature type="region of interest" description="Disordered" evidence="3">
    <location>
        <begin position="119"/>
        <end position="144"/>
    </location>
</feature>
<dbReference type="InterPro" id="IPR036388">
    <property type="entry name" value="WH-like_DNA-bd_sf"/>
</dbReference>
<dbReference type="Proteomes" id="UP000226420">
    <property type="component" value="Unassembled WGS sequence"/>
</dbReference>
<dbReference type="SUPFAM" id="SSF46894">
    <property type="entry name" value="C-terminal effector domain of the bipartite response regulators"/>
    <property type="match status" value="1"/>
</dbReference>
<evidence type="ECO:0000256" key="1">
    <source>
        <dbReference type="ARBA" id="ARBA00023125"/>
    </source>
</evidence>
<evidence type="ECO:0000256" key="3">
    <source>
        <dbReference type="SAM" id="MobiDB-lite"/>
    </source>
</evidence>